<dbReference type="InterPro" id="IPR036291">
    <property type="entry name" value="NAD(P)-bd_dom_sf"/>
</dbReference>
<evidence type="ECO:0000256" key="2">
    <source>
        <dbReference type="ARBA" id="ARBA00022857"/>
    </source>
</evidence>
<dbReference type="GO" id="GO:0005634">
    <property type="term" value="C:nucleus"/>
    <property type="evidence" value="ECO:0007669"/>
    <property type="project" value="TreeGrafter"/>
</dbReference>
<protein>
    <recommendedName>
        <fullName evidence="3">NmrA-like domain-containing protein</fullName>
    </recommendedName>
</protein>
<evidence type="ECO:0000313" key="5">
    <source>
        <dbReference type="Proteomes" id="UP000193689"/>
    </source>
</evidence>
<sequence>MAARTFLIVGATGQQGSSVLSALSKLLSLSSFSSSPAPKILALTRSAKSAKAQTLTTKYPQLNITVVEGDVKDPTPIFEAHPGINSVFAYTKPPNEEPQAIPLIDAAAAAGLSQIVFSSVERGGDKRSWDNPTDVPHFLQKHNIELHLKQKAEQSHGKLDWTILRPTAFFDNLNPGTFGKVFASLWATMPETTKLQLVSCRDIGLFAAKALLEPEKWSGRAVGLAGDEMTLGEARNIYRRVVGRELPEAWGPVGQGVRWAIGDLSKMFNFFEKNGYGVDIKNLREEESELQDFETWLKQSSKHEVRED</sequence>
<keyword evidence="2" id="KW-0521">NADP</keyword>
<dbReference type="RefSeq" id="XP_040715906.1">
    <property type="nucleotide sequence ID" value="XM_040860361.1"/>
</dbReference>
<dbReference type="PANTHER" id="PTHR42748">
    <property type="entry name" value="NITROGEN METABOLITE REPRESSION PROTEIN NMRA FAMILY MEMBER"/>
    <property type="match status" value="1"/>
</dbReference>
<dbReference type="InterPro" id="IPR008030">
    <property type="entry name" value="NmrA-like"/>
</dbReference>
<evidence type="ECO:0000259" key="3">
    <source>
        <dbReference type="Pfam" id="PF05368"/>
    </source>
</evidence>
<comment type="caution">
    <text evidence="4">The sequence shown here is derived from an EMBL/GenBank/DDBJ whole genome shotgun (WGS) entry which is preliminary data.</text>
</comment>
<dbReference type="SUPFAM" id="SSF51735">
    <property type="entry name" value="NAD(P)-binding Rossmann-fold domains"/>
    <property type="match status" value="1"/>
</dbReference>
<organism evidence="4 5">
    <name type="scientific">Pseudomassariella vexata</name>
    <dbReference type="NCBI Taxonomy" id="1141098"/>
    <lineage>
        <taxon>Eukaryota</taxon>
        <taxon>Fungi</taxon>
        <taxon>Dikarya</taxon>
        <taxon>Ascomycota</taxon>
        <taxon>Pezizomycotina</taxon>
        <taxon>Sordariomycetes</taxon>
        <taxon>Xylariomycetidae</taxon>
        <taxon>Amphisphaeriales</taxon>
        <taxon>Pseudomassariaceae</taxon>
        <taxon>Pseudomassariella</taxon>
    </lineage>
</organism>
<reference evidence="4 5" key="1">
    <citation type="submission" date="2016-07" db="EMBL/GenBank/DDBJ databases">
        <title>Pervasive Adenine N6-methylation of Active Genes in Fungi.</title>
        <authorList>
            <consortium name="DOE Joint Genome Institute"/>
            <person name="Mondo S.J."/>
            <person name="Dannebaum R.O."/>
            <person name="Kuo R.C."/>
            <person name="Labutti K."/>
            <person name="Haridas S."/>
            <person name="Kuo A."/>
            <person name="Salamov A."/>
            <person name="Ahrendt S.R."/>
            <person name="Lipzen A."/>
            <person name="Sullivan W."/>
            <person name="Andreopoulos W.B."/>
            <person name="Clum A."/>
            <person name="Lindquist E."/>
            <person name="Daum C."/>
            <person name="Ramamoorthy G.K."/>
            <person name="Gryganskyi A."/>
            <person name="Culley D."/>
            <person name="Magnuson J.K."/>
            <person name="James T.Y."/>
            <person name="O'Malley M.A."/>
            <person name="Stajich J.E."/>
            <person name="Spatafora J.W."/>
            <person name="Visel A."/>
            <person name="Grigoriev I.V."/>
        </authorList>
    </citation>
    <scope>NUCLEOTIDE SEQUENCE [LARGE SCALE GENOMIC DNA]</scope>
    <source>
        <strain evidence="4 5">CBS 129021</strain>
    </source>
</reference>
<dbReference type="OrthoDB" id="9997102at2759"/>
<dbReference type="InParanoid" id="A0A1Y2DYX1"/>
<dbReference type="InterPro" id="IPR051164">
    <property type="entry name" value="NmrA-like_oxidored"/>
</dbReference>
<dbReference type="PANTHER" id="PTHR42748:SF7">
    <property type="entry name" value="NMRA LIKE REDOX SENSOR 1-RELATED"/>
    <property type="match status" value="1"/>
</dbReference>
<dbReference type="Proteomes" id="UP000193689">
    <property type="component" value="Unassembled WGS sequence"/>
</dbReference>
<comment type="similarity">
    <text evidence="1">Belongs to the NmrA-type oxidoreductase family.</text>
</comment>
<dbReference type="GeneID" id="63776573"/>
<name>A0A1Y2DYX1_9PEZI</name>
<proteinExistence type="inferred from homology"/>
<feature type="domain" description="NmrA-like" evidence="3">
    <location>
        <begin position="5"/>
        <end position="296"/>
    </location>
</feature>
<dbReference type="STRING" id="1141098.A0A1Y2DYX1"/>
<dbReference type="Pfam" id="PF05368">
    <property type="entry name" value="NmrA"/>
    <property type="match status" value="1"/>
</dbReference>
<evidence type="ECO:0000256" key="1">
    <source>
        <dbReference type="ARBA" id="ARBA00006328"/>
    </source>
</evidence>
<evidence type="ECO:0000313" key="4">
    <source>
        <dbReference type="EMBL" id="ORY64492.1"/>
    </source>
</evidence>
<dbReference type="AlphaFoldDB" id="A0A1Y2DYX1"/>
<dbReference type="EMBL" id="MCFJ01000007">
    <property type="protein sequence ID" value="ORY64492.1"/>
    <property type="molecule type" value="Genomic_DNA"/>
</dbReference>
<gene>
    <name evidence="4" type="ORF">BCR38DRAFT_435285</name>
</gene>
<accession>A0A1Y2DYX1</accession>
<dbReference type="Gene3D" id="3.90.25.10">
    <property type="entry name" value="UDP-galactose 4-epimerase, domain 1"/>
    <property type="match status" value="1"/>
</dbReference>
<dbReference type="Gene3D" id="3.40.50.720">
    <property type="entry name" value="NAD(P)-binding Rossmann-like Domain"/>
    <property type="match status" value="1"/>
</dbReference>
<keyword evidence="5" id="KW-1185">Reference proteome</keyword>